<feature type="domain" description="Outer membrane lipoprotein BamD-like" evidence="6">
    <location>
        <begin position="157"/>
        <end position="278"/>
    </location>
</feature>
<dbReference type="InterPro" id="IPR039565">
    <property type="entry name" value="BamD-like"/>
</dbReference>
<sequence>MNKIARSMTAAALLALAGCASRADLDVVQRDNEELKSRLFRMEKELGGVRSETRESMETTLKDVQKEREGGRKGLADLQASMDGIKVDTQVLAGKVDDLALAVKKPADDVKLLREDLERRLATVEERIAALEKGVDGLQKKVADVETKGQNAEKPSPEGLYQKGLDTFRAGNVAGAREIFAKFLEQYPKHDLAANARYWTGETYYNEKKYEQAILEFQEVIKNFPGKEKVPAAMFKQAAAFQELGDTKSARYVLKKLAEEYPASEEAKRVKEKLKELK</sequence>
<proteinExistence type="inferred from homology"/>
<dbReference type="Gene3D" id="1.20.5.340">
    <property type="match status" value="1"/>
</dbReference>
<dbReference type="NCBIfam" id="TIGR02795">
    <property type="entry name" value="tol_pal_ybgF"/>
    <property type="match status" value="1"/>
</dbReference>
<gene>
    <name evidence="7" type="ORF">GPICK_16375</name>
</gene>
<dbReference type="PANTHER" id="PTHR37423">
    <property type="entry name" value="SOLUBLE LYTIC MUREIN TRANSGLYCOSYLASE-RELATED"/>
    <property type="match status" value="1"/>
</dbReference>
<dbReference type="SUPFAM" id="SSF48452">
    <property type="entry name" value="TPR-like"/>
    <property type="match status" value="1"/>
</dbReference>
<keyword evidence="8" id="KW-1185">Reference proteome</keyword>
<evidence type="ECO:0000256" key="2">
    <source>
        <dbReference type="PROSITE-ProRule" id="PRU00339"/>
    </source>
</evidence>
<dbReference type="InterPro" id="IPR034706">
    <property type="entry name" value="CpoB"/>
</dbReference>
<dbReference type="Gene3D" id="1.25.40.10">
    <property type="entry name" value="Tetratricopeptide repeat domain"/>
    <property type="match status" value="1"/>
</dbReference>
<dbReference type="EMBL" id="CP009788">
    <property type="protein sequence ID" value="AJE04738.1"/>
    <property type="molecule type" value="Genomic_DNA"/>
</dbReference>
<protein>
    <submittedName>
        <fullName evidence="7">Tol-pal system protein</fullName>
    </submittedName>
</protein>
<evidence type="ECO:0000256" key="5">
    <source>
        <dbReference type="SAM" id="SignalP"/>
    </source>
</evidence>
<dbReference type="InterPro" id="IPR014162">
    <property type="entry name" value="CpoB_C"/>
</dbReference>
<keyword evidence="1 5" id="KW-0732">Signal</keyword>
<dbReference type="Pfam" id="PF13525">
    <property type="entry name" value="YfiO"/>
    <property type="match status" value="1"/>
</dbReference>
<evidence type="ECO:0000313" key="8">
    <source>
        <dbReference type="Proteomes" id="UP000057609"/>
    </source>
</evidence>
<dbReference type="STRING" id="345632.GPICK_16375"/>
<feature type="repeat" description="TPR" evidence="2">
    <location>
        <begin position="194"/>
        <end position="227"/>
    </location>
</feature>
<dbReference type="PROSITE" id="PS50005">
    <property type="entry name" value="TPR"/>
    <property type="match status" value="1"/>
</dbReference>
<dbReference type="HOGENOM" id="CLU_044315_3_0_7"/>
<dbReference type="PROSITE" id="PS51257">
    <property type="entry name" value="PROKAR_LIPOPROTEIN"/>
    <property type="match status" value="1"/>
</dbReference>
<feature type="chain" id="PRO_5039901148" evidence="5">
    <location>
        <begin position="23"/>
        <end position="278"/>
    </location>
</feature>
<dbReference type="GO" id="GO:0051301">
    <property type="term" value="P:cell division"/>
    <property type="evidence" value="ECO:0007669"/>
    <property type="project" value="InterPro"/>
</dbReference>
<organism evidence="7 8">
    <name type="scientific">Geobacter pickeringii</name>
    <dbReference type="NCBI Taxonomy" id="345632"/>
    <lineage>
        <taxon>Bacteria</taxon>
        <taxon>Pseudomonadati</taxon>
        <taxon>Thermodesulfobacteriota</taxon>
        <taxon>Desulfuromonadia</taxon>
        <taxon>Geobacterales</taxon>
        <taxon>Geobacteraceae</taxon>
        <taxon>Geobacter</taxon>
    </lineage>
</organism>
<keyword evidence="3" id="KW-0175">Coiled coil</keyword>
<dbReference type="Proteomes" id="UP000057609">
    <property type="component" value="Chromosome"/>
</dbReference>
<keyword evidence="2" id="KW-0802">TPR repeat</keyword>
<evidence type="ECO:0000256" key="1">
    <source>
        <dbReference type="ARBA" id="ARBA00022729"/>
    </source>
</evidence>
<evidence type="ECO:0000259" key="6">
    <source>
        <dbReference type="Pfam" id="PF13525"/>
    </source>
</evidence>
<feature type="signal peptide" evidence="5">
    <location>
        <begin position="1"/>
        <end position="22"/>
    </location>
</feature>
<dbReference type="AlphaFoldDB" id="A0A0B5BDE6"/>
<reference evidence="7 8" key="1">
    <citation type="journal article" date="2015" name="Genome Announc.">
        <title>Complete Genome of Geobacter pickeringii G13T, a Metal-Reducing Isolate from Sedimentary Kaolin Deposits.</title>
        <authorList>
            <person name="Badalamenti J.P."/>
            <person name="Bond D.R."/>
        </authorList>
    </citation>
    <scope>NUCLEOTIDE SEQUENCE [LARGE SCALE GENOMIC DNA]</scope>
    <source>
        <strain evidence="7 8">G13</strain>
    </source>
</reference>
<evidence type="ECO:0000313" key="7">
    <source>
        <dbReference type="EMBL" id="AJE04738.1"/>
    </source>
</evidence>
<feature type="coiled-coil region" evidence="3">
    <location>
        <begin position="107"/>
        <end position="148"/>
    </location>
</feature>
<name>A0A0B5BDE6_9BACT</name>
<evidence type="ECO:0000256" key="3">
    <source>
        <dbReference type="SAM" id="Coils"/>
    </source>
</evidence>
<dbReference type="OrthoDB" id="13540at2"/>
<evidence type="ECO:0000256" key="4">
    <source>
        <dbReference type="SAM" id="MobiDB-lite"/>
    </source>
</evidence>
<accession>A0A0B5BDE6</accession>
<dbReference type="RefSeq" id="WP_039745002.1">
    <property type="nucleotide sequence ID" value="NZ_CP009788.1"/>
</dbReference>
<feature type="region of interest" description="Disordered" evidence="4">
    <location>
        <begin position="49"/>
        <end position="70"/>
    </location>
</feature>
<dbReference type="HAMAP" id="MF_02066">
    <property type="entry name" value="CpoB"/>
    <property type="match status" value="1"/>
</dbReference>
<dbReference type="PANTHER" id="PTHR37423:SF6">
    <property type="entry name" value="CELL DIVISION COORDINATOR CPOB"/>
    <property type="match status" value="1"/>
</dbReference>
<dbReference type="KEGG" id="gpi:GPICK_16375"/>
<dbReference type="InterPro" id="IPR019734">
    <property type="entry name" value="TPR_rpt"/>
</dbReference>
<dbReference type="InterPro" id="IPR011990">
    <property type="entry name" value="TPR-like_helical_dom_sf"/>
</dbReference>